<evidence type="ECO:0000313" key="4">
    <source>
        <dbReference type="Proteomes" id="UP000463961"/>
    </source>
</evidence>
<dbReference type="EMBL" id="AP022345">
    <property type="protein sequence ID" value="BBU69393.1"/>
    <property type="molecule type" value="Genomic_DNA"/>
</dbReference>
<dbReference type="Pfam" id="PF01075">
    <property type="entry name" value="Glyco_transf_9"/>
    <property type="match status" value="1"/>
</dbReference>
<keyword evidence="2 3" id="KW-0808">Transferase</keyword>
<dbReference type="Proteomes" id="UP000463961">
    <property type="component" value="Chromosome"/>
</dbReference>
<reference evidence="4" key="1">
    <citation type="submission" date="2020-01" db="EMBL/GenBank/DDBJ databases">
        <title>Phosphoaccumulans saitamaens gen. nov., sp. nov., a polyphosphate accumulating bacterium isolated from surface river water.</title>
        <authorList>
            <person name="Watanabe K."/>
            <person name="Suda W."/>
        </authorList>
    </citation>
    <scope>NUCLEOTIDE SEQUENCE [LARGE SCALE GENOMIC DNA]</scope>
    <source>
        <strain evidence="4">ICHIAU1</strain>
    </source>
</reference>
<evidence type="ECO:0000256" key="2">
    <source>
        <dbReference type="ARBA" id="ARBA00022679"/>
    </source>
</evidence>
<dbReference type="SUPFAM" id="SSF53756">
    <property type="entry name" value="UDP-Glycosyltransferase/glycogen phosphorylase"/>
    <property type="match status" value="1"/>
</dbReference>
<dbReference type="OrthoDB" id="9781892at2"/>
<accession>A0A679I926</accession>
<sequence length="417" mass="46656">MDIRFQRAVDKYAGVPLCALFTAWDWCIRKVGLRRKPAAEPKRILVILLSEMGSLVLAEPMFQRIKARYPGAELHVMLFAKNREVLDLLNVVPKQQVITLDDSNLQDFASDLWEALQKMRTLRFDVVIDCELFARVSSLIAYMSGAPVLVGFEPHTQEGLYRGGYLTNPVMYNPYRHLSHQLLTMVDAIDATSHPAGKTVPTDEMITPPTLVFNDGEVAAEANKLETDFPTIVGKPLVLIYPSGGILPIRAWPLENYYRVADHFLQQGYAVGVIGLKGDKAFGQAVLNHCRHPMCVDLTGYTRSVRHLLALFHRAALLITNDGGPGQFAAMTPIPTIILFGPETPRLYRSWAKNAYFFHQPLACSPCLTAYNHRMSPCDGDNQCLKQITPEQVLEKSHELLGLPPTSQPISFTLESR</sequence>
<name>A0A679I926_9RHOO</name>
<dbReference type="PANTHER" id="PTHR30160">
    <property type="entry name" value="TETRAACYLDISACCHARIDE 4'-KINASE-RELATED"/>
    <property type="match status" value="1"/>
</dbReference>
<dbReference type="RefSeq" id="WP_162071330.1">
    <property type="nucleotide sequence ID" value="NZ_AP019011.1"/>
</dbReference>
<keyword evidence="1" id="KW-0328">Glycosyltransferase</keyword>
<proteinExistence type="predicted"/>
<evidence type="ECO:0000313" key="3">
    <source>
        <dbReference type="EMBL" id="BBU69393.1"/>
    </source>
</evidence>
<dbReference type="GO" id="GO:0009244">
    <property type="term" value="P:lipopolysaccharide core region biosynthetic process"/>
    <property type="evidence" value="ECO:0007669"/>
    <property type="project" value="TreeGrafter"/>
</dbReference>
<organism evidence="3 4">
    <name type="scientific">Fluviibacter phosphoraccumulans</name>
    <dbReference type="NCBI Taxonomy" id="1751046"/>
    <lineage>
        <taxon>Bacteria</taxon>
        <taxon>Pseudomonadati</taxon>
        <taxon>Pseudomonadota</taxon>
        <taxon>Betaproteobacteria</taxon>
        <taxon>Rhodocyclales</taxon>
        <taxon>Fluviibacteraceae</taxon>
        <taxon>Fluviibacter</taxon>
    </lineage>
</organism>
<dbReference type="GO" id="GO:0005829">
    <property type="term" value="C:cytosol"/>
    <property type="evidence" value="ECO:0007669"/>
    <property type="project" value="TreeGrafter"/>
</dbReference>
<dbReference type="InterPro" id="IPR051199">
    <property type="entry name" value="LPS_LOS_Heptosyltrfase"/>
</dbReference>
<dbReference type="Gene3D" id="3.40.50.2000">
    <property type="entry name" value="Glycogen Phosphorylase B"/>
    <property type="match status" value="2"/>
</dbReference>
<gene>
    <name evidence="3" type="ORF">ICHIAU1_16760</name>
</gene>
<dbReference type="CDD" id="cd03789">
    <property type="entry name" value="GT9_LPS_heptosyltransferase"/>
    <property type="match status" value="1"/>
</dbReference>
<protein>
    <submittedName>
        <fullName evidence="3">Glycosyl transferase</fullName>
    </submittedName>
</protein>
<dbReference type="AlphaFoldDB" id="A0A679I926"/>
<dbReference type="GO" id="GO:0008713">
    <property type="term" value="F:ADP-heptose-lipopolysaccharide heptosyltransferase activity"/>
    <property type="evidence" value="ECO:0007669"/>
    <property type="project" value="TreeGrafter"/>
</dbReference>
<evidence type="ECO:0000256" key="1">
    <source>
        <dbReference type="ARBA" id="ARBA00022676"/>
    </source>
</evidence>
<dbReference type="InterPro" id="IPR002201">
    <property type="entry name" value="Glyco_trans_9"/>
</dbReference>
<keyword evidence="4" id="KW-1185">Reference proteome</keyword>